<dbReference type="AlphaFoldDB" id="A0A944DAM3"/>
<dbReference type="Pfam" id="PF07589">
    <property type="entry name" value="PEP-CTERM"/>
    <property type="match status" value="1"/>
</dbReference>
<dbReference type="EMBL" id="JAEKFT010000006">
    <property type="protein sequence ID" value="MBT0961063.1"/>
    <property type="molecule type" value="Genomic_DNA"/>
</dbReference>
<keyword evidence="1" id="KW-0732">Signal</keyword>
<name>A0A944DAM3_DENI1</name>
<feature type="signal peptide" evidence="1">
    <location>
        <begin position="1"/>
        <end position="22"/>
    </location>
</feature>
<evidence type="ECO:0000313" key="4">
    <source>
        <dbReference type="Proteomes" id="UP000694660"/>
    </source>
</evidence>
<feature type="domain" description="Ice-binding protein C-terminal" evidence="2">
    <location>
        <begin position="161"/>
        <end position="186"/>
    </location>
</feature>
<dbReference type="NCBIfam" id="TIGR02595">
    <property type="entry name" value="PEP_CTERM"/>
    <property type="match status" value="1"/>
</dbReference>
<feature type="chain" id="PRO_5037255229" evidence="1">
    <location>
        <begin position="23"/>
        <end position="187"/>
    </location>
</feature>
<protein>
    <submittedName>
        <fullName evidence="3">PEP-CTERM sorting domain-containing protein</fullName>
    </submittedName>
</protein>
<gene>
    <name evidence="3" type="ORF">I8J34_07720</name>
</gene>
<evidence type="ECO:0000313" key="3">
    <source>
        <dbReference type="EMBL" id="MBT0961063.1"/>
    </source>
</evidence>
<keyword evidence="4" id="KW-1185">Reference proteome</keyword>
<evidence type="ECO:0000259" key="2">
    <source>
        <dbReference type="Pfam" id="PF07589"/>
    </source>
</evidence>
<proteinExistence type="predicted"/>
<comment type="caution">
    <text evidence="3">The sequence shown here is derived from an EMBL/GenBank/DDBJ whole genome shotgun (WGS) entry which is preliminary data.</text>
</comment>
<accession>A0A944DAM3</accession>
<reference evidence="4" key="1">
    <citation type="journal article" date="2022" name="ISME J.">
        <title>Genetic and phylogenetic analysis of dissimilatory iodate-reducing bacteria identifies potential niches across the world's oceans.</title>
        <authorList>
            <person name="Reyes-Umana V."/>
            <person name="Henning Z."/>
            <person name="Lee K."/>
            <person name="Barnum T.P."/>
            <person name="Coates J.D."/>
        </authorList>
    </citation>
    <scope>NUCLEOTIDE SEQUENCE [LARGE SCALE GENOMIC DNA]</scope>
    <source>
        <strain evidence="4">IR12</strain>
    </source>
</reference>
<sequence length="187" mass="19176">MTAKHALLAAALAFAGTQAALAAAPSYDGHLTSGSFAGTVAAESGPWSDGANWSLWTFNADFLAEVSITVTPTNADLDPYIAVWYGTESDTANYFDMGSDALSSLFIAGADGLNPWSADGAGEPAALSFTNTYGSGPFVLAIADYADGLGSGQLAYTIAASVPEPETYAMFLAGLGLSAALRLRRRT</sequence>
<dbReference type="InterPro" id="IPR013424">
    <property type="entry name" value="Ice-binding_C"/>
</dbReference>
<dbReference type="RefSeq" id="WP_214360818.1">
    <property type="nucleotide sequence ID" value="NZ_JAEKFT010000006.1"/>
</dbReference>
<evidence type="ECO:0000256" key="1">
    <source>
        <dbReference type="SAM" id="SignalP"/>
    </source>
</evidence>
<organism evidence="3 4">
    <name type="scientific">Denitromonas iodatirespirans</name>
    <dbReference type="NCBI Taxonomy" id="2795389"/>
    <lineage>
        <taxon>Bacteria</taxon>
        <taxon>Pseudomonadati</taxon>
        <taxon>Pseudomonadota</taxon>
        <taxon>Betaproteobacteria</taxon>
        <taxon>Rhodocyclales</taxon>
        <taxon>Zoogloeaceae</taxon>
        <taxon>Denitromonas</taxon>
    </lineage>
</organism>
<dbReference type="Proteomes" id="UP000694660">
    <property type="component" value="Unassembled WGS sequence"/>
</dbReference>